<dbReference type="InterPro" id="IPR058897">
    <property type="entry name" value="PAPPA_SD_C"/>
</dbReference>
<comment type="caution">
    <text evidence="6">Lacks conserved residue(s) required for the propagation of feature annotation.</text>
</comment>
<keyword evidence="10" id="KW-1185">Reference proteome</keyword>
<dbReference type="InterPro" id="IPR006558">
    <property type="entry name" value="LamG-like"/>
</dbReference>
<dbReference type="CDD" id="cd00033">
    <property type="entry name" value="CCP"/>
    <property type="match status" value="4"/>
</dbReference>
<dbReference type="Gene3D" id="2.10.70.10">
    <property type="entry name" value="Complement Module, domain 1"/>
    <property type="match status" value="4"/>
</dbReference>
<evidence type="ECO:0000313" key="10">
    <source>
        <dbReference type="Proteomes" id="UP000828390"/>
    </source>
</evidence>
<dbReference type="SMART" id="SM00032">
    <property type="entry name" value="CCP"/>
    <property type="match status" value="4"/>
</dbReference>
<dbReference type="GO" id="GO:0005615">
    <property type="term" value="C:extracellular space"/>
    <property type="evidence" value="ECO:0007669"/>
    <property type="project" value="TreeGrafter"/>
</dbReference>
<feature type="domain" description="Sushi" evidence="8">
    <location>
        <begin position="1204"/>
        <end position="1263"/>
    </location>
</feature>
<evidence type="ECO:0000256" key="2">
    <source>
        <dbReference type="ARBA" id="ARBA00022729"/>
    </source>
</evidence>
<dbReference type="SUPFAM" id="SSF49899">
    <property type="entry name" value="Concanavalin A-like lectins/glucanases"/>
    <property type="match status" value="1"/>
</dbReference>
<dbReference type="InterPro" id="IPR013320">
    <property type="entry name" value="ConA-like_dom_sf"/>
</dbReference>
<comment type="caution">
    <text evidence="9">The sequence shown here is derived from an EMBL/GenBank/DDBJ whole genome shotgun (WGS) entry which is preliminary data.</text>
</comment>
<keyword evidence="5" id="KW-0325">Glycoprotein</keyword>
<evidence type="ECO:0000256" key="1">
    <source>
        <dbReference type="ARBA" id="ARBA00008721"/>
    </source>
</evidence>
<feature type="domain" description="Sushi" evidence="8">
    <location>
        <begin position="1146"/>
        <end position="1203"/>
    </location>
</feature>
<dbReference type="PANTHER" id="PTHR46130:SF3">
    <property type="entry name" value="CHROMOSOME UNDETERMINED SCAFFOLD_33, WHOLE GENOME SHOTGUN SEQUENCE"/>
    <property type="match status" value="1"/>
</dbReference>
<name>A0A9D4FFB3_DREPO</name>
<dbReference type="PROSITE" id="PS50923">
    <property type="entry name" value="SUSHI"/>
    <property type="match status" value="3"/>
</dbReference>
<dbReference type="InterPro" id="IPR024079">
    <property type="entry name" value="MetalloPept_cat_dom_sf"/>
</dbReference>
<dbReference type="InterPro" id="IPR008754">
    <property type="entry name" value="Peptidase_M43"/>
</dbReference>
<dbReference type="SUPFAM" id="SSF57535">
    <property type="entry name" value="Complement control module/SCR domain"/>
    <property type="match status" value="4"/>
</dbReference>
<evidence type="ECO:0000259" key="8">
    <source>
        <dbReference type="PROSITE" id="PS50923"/>
    </source>
</evidence>
<dbReference type="InterPro" id="IPR043543">
    <property type="entry name" value="PAPPA/PAPPA2"/>
</dbReference>
<gene>
    <name evidence="9" type="ORF">DPMN_150839</name>
</gene>
<dbReference type="Gene3D" id="3.40.390.10">
    <property type="entry name" value="Collagenase (Catalytic Domain)"/>
    <property type="match status" value="1"/>
</dbReference>
<dbReference type="InterPro" id="IPR035976">
    <property type="entry name" value="Sushi/SCR/CCP_sf"/>
</dbReference>
<sequence length="1542" mass="170368">MNTSRFSIFRISALLASIFVATSKADDFDHNRMNKLNRLLERHPRDVGRAESPFGNAVHFSGKGEFMRLRDADDDEDDDAGYSLPNKTFSVQFWVKPEGGQYRFTPILAVFDECKKSSAIGWTVGIGLPNHKRENARFVFTVFQDGAHKETELFAHRAYDHEQWTNVAATFDGYHVKLYVNGAEISSRVEREGVIFRDAFIQCVALFVGGSPDDGVYFRGKLDELTVWKRVLQHSEIVRNMNDPNSVSQNDNGLVFSDSFNDLSRWEVISDDPPEMTAADISLPLHTLRLEAPPCGRTVCDDPEVVMSYLNHTRLMDKKRVRYRVVNVMDSNGKKPLVTDKDLFDQHKALNKAFEPYNIRFDLEQFGVRNSTLSEKVIMFDCETYMVGNGRCDDECAHSTTGNDGGDCDRVRSECRNDLLGNGVCNPECNKAYHGYDKGDCCLTRVAASNTCIDPASDYRGYMHVDELKSAIGLNGSDAINVYLVTSGWNRDHFRGVATYPWDKNVFTVMGGIAMHAATISEPHTLKTLVHEMGHALGLWHVHRGVSEMSCDHPCIETHPSMVLGDLCSDTRPTTRNSRCSDPLPSSTEATCGVTRYTDTPYNNYMGYADDSCIDRFTPQQTARMHCYLDLVYQAAREMKLPVPVPVAPKIIFVNDTSVHIAWLTPLGSDPGCDGNDALHQYAASARSSHHGVRWSPHQATGLPDAEKCSNSSYSWRPFNSNTQPACDIDSCWIELTFQLPVIPSRISIWVVDLRSDADLVVEITSPEGEVVAQFEVPTYCDLETTIPINTDKRINKVTIYTEDSYLAIDAVEVVSIPKMTSCTDRKLPKYILTRNPPFAHSSFVTANNKFIDRSVENGTTYRYTVEVTHESRTSVTSPELVYTHGGPFCGDGRTDSMEECDDRNAIDGDGCSMECRLEENFRCQGSPSLCSVITIKGDNCEHNGKVGDCGLSAPNGFIDQWAYAAVANPDHQSPGCPASFVTGKPDRLEKCGSYPADGFWRPCGVTYDVTGLFWLKVTIFKPVVATAVLVHLAADGRTMYSQATKPLFVELITDDDEFVSVGGLGGMPASCESNPLHVPVVQDLSKPFFLTKGVRISFTFSTISIHAVRVRSSPHINPLVTASCSRDQLYNTRVGQCVSNACAKAACGEFPAKYGNAVCSGTNDGDTCKIQCEPGYHLDGHDNKATCVDGTWYTSSPFSCMPVDCGRPEVPRATVACPEGTTFAKRCVFKCDKPAYLVGINDTEITCQKSGSWSKRKSECAVLCDALGAQRYVNGKLKTSECGKGPQEVGQNCKINCQDGYHVEGKGPKARYFRIICDEDGRWIGPTCEPVLCPEPPTTFAGAYTCTRGTVVGSTCNMKCSGSAQSAQKITCQSNGKWDREFELCSGSSRLTCPLPVSARGLKYDCSGMTPGKKCKIGCTEKRYVPVVSVEDDEPKGKATHIRSGGDLLTHCTVHGTWDPPTEVFECVQQCNKMSIGDGFCDADNNRAVCKWDGGDCCDSTVYGGIVLPIPDDCSDRCECKDPTAVENRRIMRRHKHFQRR</sequence>
<organism evidence="9 10">
    <name type="scientific">Dreissena polymorpha</name>
    <name type="common">Zebra mussel</name>
    <name type="synonym">Mytilus polymorpha</name>
    <dbReference type="NCBI Taxonomy" id="45954"/>
    <lineage>
        <taxon>Eukaryota</taxon>
        <taxon>Metazoa</taxon>
        <taxon>Spiralia</taxon>
        <taxon>Lophotrochozoa</taxon>
        <taxon>Mollusca</taxon>
        <taxon>Bivalvia</taxon>
        <taxon>Autobranchia</taxon>
        <taxon>Heteroconchia</taxon>
        <taxon>Euheterodonta</taxon>
        <taxon>Imparidentia</taxon>
        <taxon>Neoheterodontei</taxon>
        <taxon>Myida</taxon>
        <taxon>Dreissenoidea</taxon>
        <taxon>Dreissenidae</taxon>
        <taxon>Dreissena</taxon>
    </lineage>
</organism>
<dbReference type="InterPro" id="IPR000436">
    <property type="entry name" value="Sushi_SCR_CCP_dom"/>
</dbReference>
<reference evidence="9" key="2">
    <citation type="submission" date="2020-11" db="EMBL/GenBank/DDBJ databases">
        <authorList>
            <person name="McCartney M.A."/>
            <person name="Auch B."/>
            <person name="Kono T."/>
            <person name="Mallez S."/>
            <person name="Becker A."/>
            <person name="Gohl D.M."/>
            <person name="Silverstein K.A.T."/>
            <person name="Koren S."/>
            <person name="Bechman K.B."/>
            <person name="Herman A."/>
            <person name="Abrahante J.E."/>
            <person name="Garbe J."/>
        </authorList>
    </citation>
    <scope>NUCLEOTIDE SEQUENCE</scope>
    <source>
        <strain evidence="9">Duluth1</strain>
        <tissue evidence="9">Whole animal</tissue>
    </source>
</reference>
<dbReference type="Proteomes" id="UP000828390">
    <property type="component" value="Unassembled WGS sequence"/>
</dbReference>
<dbReference type="Pfam" id="PF13385">
    <property type="entry name" value="Laminin_G_3"/>
    <property type="match status" value="1"/>
</dbReference>
<feature type="domain" description="Sushi" evidence="8">
    <location>
        <begin position="1332"/>
        <end position="1388"/>
    </location>
</feature>
<dbReference type="PANTHER" id="PTHR46130">
    <property type="entry name" value="LAMGL DOMAIN-CONTAINING PROTEIN"/>
    <property type="match status" value="1"/>
</dbReference>
<dbReference type="SMART" id="SM00004">
    <property type="entry name" value="NL"/>
    <property type="match status" value="2"/>
</dbReference>
<evidence type="ECO:0000256" key="7">
    <source>
        <dbReference type="SAM" id="SignalP"/>
    </source>
</evidence>
<feature type="chain" id="PRO_5038811108" description="Sushi domain-containing protein" evidence="7">
    <location>
        <begin position="26"/>
        <end position="1542"/>
    </location>
</feature>
<evidence type="ECO:0000256" key="3">
    <source>
        <dbReference type="ARBA" id="ARBA00022737"/>
    </source>
</evidence>
<dbReference type="Pfam" id="PF05572">
    <property type="entry name" value="Peptidase_M43"/>
    <property type="match status" value="1"/>
</dbReference>
<evidence type="ECO:0000256" key="5">
    <source>
        <dbReference type="ARBA" id="ARBA00023180"/>
    </source>
</evidence>
<dbReference type="OrthoDB" id="536211at2759"/>
<dbReference type="GO" id="GO:0007166">
    <property type="term" value="P:cell surface receptor signaling pathway"/>
    <property type="evidence" value="ECO:0007669"/>
    <property type="project" value="TreeGrafter"/>
</dbReference>
<keyword evidence="4" id="KW-1015">Disulfide bond</keyword>
<reference evidence="9" key="1">
    <citation type="journal article" date="2019" name="bioRxiv">
        <title>The Genome of the Zebra Mussel, Dreissena polymorpha: A Resource for Invasive Species Research.</title>
        <authorList>
            <person name="McCartney M.A."/>
            <person name="Auch B."/>
            <person name="Kono T."/>
            <person name="Mallez S."/>
            <person name="Zhang Y."/>
            <person name="Obille A."/>
            <person name="Becker A."/>
            <person name="Abrahante J.E."/>
            <person name="Garbe J."/>
            <person name="Badalamenti J.P."/>
            <person name="Herman A."/>
            <person name="Mangelson H."/>
            <person name="Liachko I."/>
            <person name="Sullivan S."/>
            <person name="Sone E.D."/>
            <person name="Koren S."/>
            <person name="Silverstein K.A.T."/>
            <person name="Beckman K.B."/>
            <person name="Gohl D.M."/>
        </authorList>
    </citation>
    <scope>NUCLEOTIDE SEQUENCE</scope>
    <source>
        <strain evidence="9">Duluth1</strain>
        <tissue evidence="9">Whole animal</tissue>
    </source>
</reference>
<dbReference type="NCBIfam" id="TIGR02232">
    <property type="entry name" value="myxo_disulf_rpt"/>
    <property type="match status" value="1"/>
</dbReference>
<proteinExistence type="inferred from homology"/>
<evidence type="ECO:0000256" key="4">
    <source>
        <dbReference type="ARBA" id="ARBA00023157"/>
    </source>
</evidence>
<evidence type="ECO:0000256" key="6">
    <source>
        <dbReference type="PROSITE-ProRule" id="PRU00302"/>
    </source>
</evidence>
<dbReference type="Pfam" id="PF25900">
    <property type="entry name" value="PAPPA"/>
    <property type="match status" value="1"/>
</dbReference>
<feature type="signal peptide" evidence="7">
    <location>
        <begin position="1"/>
        <end position="25"/>
    </location>
</feature>
<protein>
    <recommendedName>
        <fullName evidence="8">Sushi domain-containing protein</fullName>
    </recommendedName>
</protein>
<dbReference type="InterPro" id="IPR011936">
    <property type="entry name" value="Myxo_disulph_rpt"/>
</dbReference>
<dbReference type="GO" id="GO:0004222">
    <property type="term" value="F:metalloendopeptidase activity"/>
    <property type="evidence" value="ECO:0007669"/>
    <property type="project" value="TreeGrafter"/>
</dbReference>
<dbReference type="SMART" id="SM00560">
    <property type="entry name" value="LamGL"/>
    <property type="match status" value="1"/>
</dbReference>
<dbReference type="InterPro" id="IPR000800">
    <property type="entry name" value="Notch_dom"/>
</dbReference>
<dbReference type="EMBL" id="JAIWYP010000007">
    <property type="protein sequence ID" value="KAH3797262.1"/>
    <property type="molecule type" value="Genomic_DNA"/>
</dbReference>
<dbReference type="SUPFAM" id="SSF55486">
    <property type="entry name" value="Metalloproteases ('zincins'), catalytic domain"/>
    <property type="match status" value="1"/>
</dbReference>
<dbReference type="Gene3D" id="2.60.120.200">
    <property type="match status" value="1"/>
</dbReference>
<evidence type="ECO:0000313" key="9">
    <source>
        <dbReference type="EMBL" id="KAH3797262.1"/>
    </source>
</evidence>
<keyword evidence="2 7" id="KW-0732">Signal</keyword>
<keyword evidence="3" id="KW-0677">Repeat</keyword>
<accession>A0A9D4FFB3</accession>
<comment type="similarity">
    <text evidence="1">Belongs to the peptidase M43B family.</text>
</comment>
<dbReference type="GO" id="GO:0006508">
    <property type="term" value="P:proteolysis"/>
    <property type="evidence" value="ECO:0007669"/>
    <property type="project" value="TreeGrafter"/>
</dbReference>
<dbReference type="Pfam" id="PF00084">
    <property type="entry name" value="Sushi"/>
    <property type="match status" value="4"/>
</dbReference>
<keyword evidence="6" id="KW-0768">Sushi</keyword>